<comment type="subcellular location">
    <subcellularLocation>
        <location evidence="1">Cell membrane</location>
        <topology evidence="1">Multi-pass membrane protein</topology>
    </subcellularLocation>
</comment>
<dbReference type="EMBL" id="PGTM01000194">
    <property type="protein sequence ID" value="PJF35183.1"/>
    <property type="molecule type" value="Genomic_DNA"/>
</dbReference>
<evidence type="ECO:0000256" key="2">
    <source>
        <dbReference type="ARBA" id="ARBA00022448"/>
    </source>
</evidence>
<keyword evidence="8" id="KW-0547">Nucleotide-binding</keyword>
<organism evidence="8 9">
    <name type="scientific">Candidatus Thermofonsia Clade 1 bacterium</name>
    <dbReference type="NCBI Taxonomy" id="2364210"/>
    <lineage>
        <taxon>Bacteria</taxon>
        <taxon>Bacillati</taxon>
        <taxon>Chloroflexota</taxon>
        <taxon>Candidatus Thermofontia</taxon>
        <taxon>Candidatus Thermofonsia Clade 1</taxon>
    </lineage>
</organism>
<keyword evidence="8" id="KW-0067">ATP-binding</keyword>
<reference evidence="8 9" key="1">
    <citation type="submission" date="2017-11" db="EMBL/GenBank/DDBJ databases">
        <title>Evolution of Phototrophy in the Chloroflexi Phylum Driven by Horizontal Gene Transfer.</title>
        <authorList>
            <person name="Ward L.M."/>
            <person name="Hemp J."/>
            <person name="Shih P.M."/>
            <person name="Mcglynn S.E."/>
            <person name="Fischer W."/>
        </authorList>
    </citation>
    <scope>NUCLEOTIDE SEQUENCE [LARGE SCALE GENOMIC DNA]</scope>
    <source>
        <strain evidence="8">JP3_13</strain>
    </source>
</reference>
<keyword evidence="6 7" id="KW-0472">Membrane</keyword>
<feature type="transmembrane region" description="Helical" evidence="7">
    <location>
        <begin position="49"/>
        <end position="69"/>
    </location>
</feature>
<sequence length="85" mass="9494">RPAIAAVATLQVIGAWNEYFLPLLVLNDPKLWPLPLGIMQFQGQYGSEWALIMAYITILIIPVVIFYIFTQRFIVTGLTGGELKG</sequence>
<accession>A0A2M8PCA7</accession>
<dbReference type="InterPro" id="IPR035906">
    <property type="entry name" value="MetI-like_sf"/>
</dbReference>
<dbReference type="GO" id="GO:0005524">
    <property type="term" value="F:ATP binding"/>
    <property type="evidence" value="ECO:0007669"/>
    <property type="project" value="UniProtKB-KW"/>
</dbReference>
<evidence type="ECO:0000256" key="6">
    <source>
        <dbReference type="ARBA" id="ARBA00023136"/>
    </source>
</evidence>
<dbReference type="Proteomes" id="UP000229681">
    <property type="component" value="Unassembled WGS sequence"/>
</dbReference>
<evidence type="ECO:0000256" key="4">
    <source>
        <dbReference type="ARBA" id="ARBA00022692"/>
    </source>
</evidence>
<evidence type="ECO:0000256" key="3">
    <source>
        <dbReference type="ARBA" id="ARBA00022475"/>
    </source>
</evidence>
<keyword evidence="5 7" id="KW-1133">Transmembrane helix</keyword>
<comment type="caution">
    <text evidence="8">The sequence shown here is derived from an EMBL/GenBank/DDBJ whole genome shotgun (WGS) entry which is preliminary data.</text>
</comment>
<keyword evidence="3" id="KW-1003">Cell membrane</keyword>
<evidence type="ECO:0000256" key="7">
    <source>
        <dbReference type="SAM" id="Phobius"/>
    </source>
</evidence>
<name>A0A2M8PCA7_9CHLR</name>
<keyword evidence="4 7" id="KW-0812">Transmembrane</keyword>
<gene>
    <name evidence="8" type="ORF">CUN49_11845</name>
</gene>
<dbReference type="AlphaFoldDB" id="A0A2M8PCA7"/>
<evidence type="ECO:0000313" key="8">
    <source>
        <dbReference type="EMBL" id="PJF35183.1"/>
    </source>
</evidence>
<keyword evidence="2" id="KW-0813">Transport</keyword>
<dbReference type="PANTHER" id="PTHR43744">
    <property type="entry name" value="ABC TRANSPORTER PERMEASE PROTEIN MG189-RELATED-RELATED"/>
    <property type="match status" value="1"/>
</dbReference>
<dbReference type="PANTHER" id="PTHR43744:SF12">
    <property type="entry name" value="ABC TRANSPORTER PERMEASE PROTEIN MG189-RELATED"/>
    <property type="match status" value="1"/>
</dbReference>
<protein>
    <submittedName>
        <fullName evidence="8">Thiamine ABC transporter ATP-binding protein</fullName>
    </submittedName>
</protein>
<evidence type="ECO:0000256" key="5">
    <source>
        <dbReference type="ARBA" id="ARBA00022989"/>
    </source>
</evidence>
<dbReference type="GO" id="GO:0005886">
    <property type="term" value="C:plasma membrane"/>
    <property type="evidence" value="ECO:0007669"/>
    <property type="project" value="UniProtKB-SubCell"/>
</dbReference>
<evidence type="ECO:0000256" key="1">
    <source>
        <dbReference type="ARBA" id="ARBA00004651"/>
    </source>
</evidence>
<evidence type="ECO:0000313" key="9">
    <source>
        <dbReference type="Proteomes" id="UP000229681"/>
    </source>
</evidence>
<dbReference type="Gene3D" id="1.10.3720.10">
    <property type="entry name" value="MetI-like"/>
    <property type="match status" value="1"/>
</dbReference>
<feature type="non-terminal residue" evidence="8">
    <location>
        <position position="1"/>
    </location>
</feature>
<dbReference type="SUPFAM" id="SSF161098">
    <property type="entry name" value="MetI-like"/>
    <property type="match status" value="1"/>
</dbReference>
<proteinExistence type="predicted"/>